<dbReference type="GO" id="GO:0033177">
    <property type="term" value="C:proton-transporting two-sector ATPase complex, proton-transporting domain"/>
    <property type="evidence" value="ECO:0007669"/>
    <property type="project" value="InterPro"/>
</dbReference>
<feature type="transmembrane region" description="Helical" evidence="5">
    <location>
        <begin position="121"/>
        <end position="145"/>
    </location>
</feature>
<evidence type="ECO:0000259" key="6">
    <source>
        <dbReference type="Pfam" id="PF00137"/>
    </source>
</evidence>
<comment type="subcellular location">
    <subcellularLocation>
        <location evidence="1">Membrane</location>
        <topology evidence="1">Multi-pass membrane protein</topology>
    </subcellularLocation>
</comment>
<gene>
    <name evidence="7" type="ordered locus">TREPR_2652</name>
</gene>
<reference evidence="8" key="1">
    <citation type="submission" date="2009-12" db="EMBL/GenBank/DDBJ databases">
        <title>Complete sequence of Treponema primitia strain ZAS-2.</title>
        <authorList>
            <person name="Tetu S.G."/>
            <person name="Matson E."/>
            <person name="Ren Q."/>
            <person name="Seshadri R."/>
            <person name="Elbourne L."/>
            <person name="Hassan K.A."/>
            <person name="Durkin A."/>
            <person name="Radune D."/>
            <person name="Mohamoud Y."/>
            <person name="Shay R."/>
            <person name="Jin S."/>
            <person name="Zhang X."/>
            <person name="Lucey K."/>
            <person name="Ballor N.R."/>
            <person name="Ottesen E."/>
            <person name="Rosenthal R."/>
            <person name="Allen A."/>
            <person name="Leadbetter J.R."/>
            <person name="Paulsen I.T."/>
        </authorList>
    </citation>
    <scope>NUCLEOTIDE SEQUENCE [LARGE SCALE GENOMIC DNA]</scope>
    <source>
        <strain evidence="8">ATCC BAA-887 / DSM 12427 / ZAS-2</strain>
    </source>
</reference>
<dbReference type="eggNOG" id="ENOG503379F">
    <property type="taxonomic scope" value="Bacteria"/>
</dbReference>
<dbReference type="RefSeq" id="WP_015707572.1">
    <property type="nucleotide sequence ID" value="NC_015578.1"/>
</dbReference>
<dbReference type="OrthoDB" id="9806679at2"/>
<dbReference type="InterPro" id="IPR035921">
    <property type="entry name" value="F/V-ATP_Csub_sf"/>
</dbReference>
<dbReference type="EMBL" id="CP001843">
    <property type="protein sequence ID" value="AEF83966.1"/>
    <property type="molecule type" value="Genomic_DNA"/>
</dbReference>
<dbReference type="NCBIfam" id="NF005174">
    <property type="entry name" value="PRK06649.1"/>
    <property type="match status" value="1"/>
</dbReference>
<dbReference type="AlphaFoldDB" id="F5YR81"/>
<evidence type="ECO:0000256" key="4">
    <source>
        <dbReference type="ARBA" id="ARBA00023136"/>
    </source>
</evidence>
<keyword evidence="2 5" id="KW-0812">Transmembrane</keyword>
<feature type="domain" description="V-ATPase proteolipid subunit C-like" evidence="6">
    <location>
        <begin position="85"/>
        <end position="143"/>
    </location>
</feature>
<evidence type="ECO:0000256" key="2">
    <source>
        <dbReference type="ARBA" id="ARBA00022692"/>
    </source>
</evidence>
<name>F5YR81_TREPZ</name>
<keyword evidence="8" id="KW-1185">Reference proteome</keyword>
<accession>F5YR81</accession>
<protein>
    <submittedName>
        <fullName evidence="7">ATP synthase subunit K</fullName>
    </submittedName>
</protein>
<keyword evidence="4 5" id="KW-0472">Membrane</keyword>
<feature type="transmembrane region" description="Helical" evidence="5">
    <location>
        <begin position="82"/>
        <end position="101"/>
    </location>
</feature>
<dbReference type="HOGENOM" id="CLU_126047_1_0_12"/>
<dbReference type="Proteomes" id="UP000009223">
    <property type="component" value="Chromosome"/>
</dbReference>
<evidence type="ECO:0000313" key="8">
    <source>
        <dbReference type="Proteomes" id="UP000009223"/>
    </source>
</evidence>
<sequence>MNLGLLSAGLVLGISAVGSGLGISIAGRAVIGAWKKCYLNNKPAPMTLIAFGGAPLTQTFYGFILGLLFMKPAALAHPENGALYLGIGIASAFAIAGSAIAQGQAGAAGADATGETGKGFVNYMMIVGICETVAIFAMVLSMISLN</sequence>
<organism evidence="7 8">
    <name type="scientific">Treponema primitia (strain ATCC BAA-887 / DSM 12427 / ZAS-2)</name>
    <dbReference type="NCBI Taxonomy" id="545694"/>
    <lineage>
        <taxon>Bacteria</taxon>
        <taxon>Pseudomonadati</taxon>
        <taxon>Spirochaetota</taxon>
        <taxon>Spirochaetia</taxon>
        <taxon>Spirochaetales</taxon>
        <taxon>Treponemataceae</taxon>
        <taxon>Treponema</taxon>
    </lineage>
</organism>
<dbReference type="STRING" id="545694.TREPR_2652"/>
<evidence type="ECO:0000256" key="5">
    <source>
        <dbReference type="SAM" id="Phobius"/>
    </source>
</evidence>
<feature type="transmembrane region" description="Helical" evidence="5">
    <location>
        <begin position="46"/>
        <end position="70"/>
    </location>
</feature>
<dbReference type="Pfam" id="PF00137">
    <property type="entry name" value="ATP-synt_C"/>
    <property type="match status" value="1"/>
</dbReference>
<evidence type="ECO:0000313" key="7">
    <source>
        <dbReference type="EMBL" id="AEF83966.1"/>
    </source>
</evidence>
<evidence type="ECO:0000256" key="3">
    <source>
        <dbReference type="ARBA" id="ARBA00022989"/>
    </source>
</evidence>
<dbReference type="SUPFAM" id="SSF81333">
    <property type="entry name" value="F1F0 ATP synthase subunit C"/>
    <property type="match status" value="1"/>
</dbReference>
<reference evidence="7 8" key="2">
    <citation type="journal article" date="2011" name="ISME J.">
        <title>RNA-seq reveals cooperative metabolic interactions between two termite-gut spirochete species in co-culture.</title>
        <authorList>
            <person name="Rosenthal A.Z."/>
            <person name="Matson E.G."/>
            <person name="Eldar A."/>
            <person name="Leadbetter J.R."/>
        </authorList>
    </citation>
    <scope>NUCLEOTIDE SEQUENCE [LARGE SCALE GENOMIC DNA]</scope>
    <source>
        <strain evidence="8">ATCC BAA-887 / DSM 12427 / ZAS-2</strain>
    </source>
</reference>
<proteinExistence type="predicted"/>
<dbReference type="InterPro" id="IPR002379">
    <property type="entry name" value="ATPase_proteolipid_c-like_dom"/>
</dbReference>
<keyword evidence="3 5" id="KW-1133">Transmembrane helix</keyword>
<dbReference type="KEGG" id="tpi:TREPR_2652"/>
<dbReference type="GO" id="GO:0015078">
    <property type="term" value="F:proton transmembrane transporter activity"/>
    <property type="evidence" value="ECO:0007669"/>
    <property type="project" value="InterPro"/>
</dbReference>
<evidence type="ECO:0000256" key="1">
    <source>
        <dbReference type="ARBA" id="ARBA00004141"/>
    </source>
</evidence>
<dbReference type="Gene3D" id="1.20.120.610">
    <property type="entry name" value="lithium bound rotor ring of v- atpase"/>
    <property type="match status" value="1"/>
</dbReference>